<name>A0AAV5QLP4_9ASCO</name>
<feature type="compositionally biased region" description="Basic and acidic residues" evidence="1">
    <location>
        <begin position="142"/>
        <end position="155"/>
    </location>
</feature>
<sequence length="259" mass="30082">MSERKSINKYRGNEFYEEDFEKLRKKLKKQQKNNKSGPQLQDVRLMAPFSLKCLNCNEYISKSRKFNAKKETTNERYLGLKIFRFTIRCPRCSNVIKYRTDPKTADYIIESGAVRNYVNKSNDEAERFRNETLEETLERLEKEEAENKAKEEQKKNGNGSVDMNDEATAMEKLEKKLEQSQKEQALSFEIESLLRKNAKNENSRSLGTLADDADIESLAKQAFKNKGSQSKIENVSKLQLLGNPSKVFKTVKKKKKIII</sequence>
<dbReference type="GO" id="GO:0000398">
    <property type="term" value="P:mRNA splicing, via spliceosome"/>
    <property type="evidence" value="ECO:0007669"/>
    <property type="project" value="InterPro"/>
</dbReference>
<feature type="region of interest" description="Disordered" evidence="1">
    <location>
        <begin position="142"/>
        <end position="163"/>
    </location>
</feature>
<dbReference type="AlphaFoldDB" id="A0AAV5QLP4"/>
<proteinExistence type="predicted"/>
<dbReference type="PANTHER" id="PTHR12111">
    <property type="entry name" value="SPLICING FACTOR YJU2"/>
    <property type="match status" value="1"/>
</dbReference>
<dbReference type="EMBL" id="BTFZ01000011">
    <property type="protein sequence ID" value="GMM35708.1"/>
    <property type="molecule type" value="Genomic_DNA"/>
</dbReference>
<dbReference type="PANTHER" id="PTHR12111:SF1">
    <property type="entry name" value="SPLICING FACTOR YJU2"/>
    <property type="match status" value="1"/>
</dbReference>
<keyword evidence="3" id="KW-1185">Reference proteome</keyword>
<dbReference type="Proteomes" id="UP001360560">
    <property type="component" value="Unassembled WGS sequence"/>
</dbReference>
<dbReference type="Pfam" id="PF04502">
    <property type="entry name" value="Saf4_Yju2"/>
    <property type="match status" value="1"/>
</dbReference>
<comment type="caution">
    <text evidence="2">The sequence shown here is derived from an EMBL/GenBank/DDBJ whole genome shotgun (WGS) entry which is preliminary data.</text>
</comment>
<evidence type="ECO:0000313" key="2">
    <source>
        <dbReference type="EMBL" id="GMM35708.1"/>
    </source>
</evidence>
<accession>A0AAV5QLP4</accession>
<organism evidence="2 3">
    <name type="scientific">Saccharomycopsis crataegensis</name>
    <dbReference type="NCBI Taxonomy" id="43959"/>
    <lineage>
        <taxon>Eukaryota</taxon>
        <taxon>Fungi</taxon>
        <taxon>Dikarya</taxon>
        <taxon>Ascomycota</taxon>
        <taxon>Saccharomycotina</taxon>
        <taxon>Saccharomycetes</taxon>
        <taxon>Saccharomycopsidaceae</taxon>
        <taxon>Saccharomycopsis</taxon>
    </lineage>
</organism>
<dbReference type="InterPro" id="IPR007590">
    <property type="entry name" value="Saf4/Yju2"/>
</dbReference>
<dbReference type="GeneID" id="90073683"/>
<protein>
    <submittedName>
        <fullName evidence="2">mRNA splicing protein</fullName>
    </submittedName>
</protein>
<evidence type="ECO:0000313" key="3">
    <source>
        <dbReference type="Proteomes" id="UP001360560"/>
    </source>
</evidence>
<dbReference type="GO" id="GO:0071006">
    <property type="term" value="C:U2-type catalytic step 1 spliceosome"/>
    <property type="evidence" value="ECO:0007669"/>
    <property type="project" value="TreeGrafter"/>
</dbReference>
<reference evidence="2 3" key="1">
    <citation type="journal article" date="2023" name="Elife">
        <title>Identification of key yeast species and microbe-microbe interactions impacting larval growth of Drosophila in the wild.</title>
        <authorList>
            <person name="Mure A."/>
            <person name="Sugiura Y."/>
            <person name="Maeda R."/>
            <person name="Honda K."/>
            <person name="Sakurai N."/>
            <person name="Takahashi Y."/>
            <person name="Watada M."/>
            <person name="Katoh T."/>
            <person name="Gotoh A."/>
            <person name="Gotoh Y."/>
            <person name="Taniguchi I."/>
            <person name="Nakamura K."/>
            <person name="Hayashi T."/>
            <person name="Katayama T."/>
            <person name="Uemura T."/>
            <person name="Hattori Y."/>
        </authorList>
    </citation>
    <scope>NUCLEOTIDE SEQUENCE [LARGE SCALE GENOMIC DNA]</scope>
    <source>
        <strain evidence="2 3">SC-9</strain>
    </source>
</reference>
<dbReference type="RefSeq" id="XP_064852704.1">
    <property type="nucleotide sequence ID" value="XM_064996632.1"/>
</dbReference>
<gene>
    <name evidence="2" type="ORF">DASC09_030330</name>
</gene>
<evidence type="ECO:0000256" key="1">
    <source>
        <dbReference type="SAM" id="MobiDB-lite"/>
    </source>
</evidence>